<dbReference type="EMBL" id="KY885002">
    <property type="protein sequence ID" value="AVI15623.1"/>
    <property type="molecule type" value="Genomic_DNA"/>
</dbReference>
<keyword evidence="2 7" id="KW-0812">Transmembrane</keyword>
<reference evidence="10" key="2">
    <citation type="submission" date="2019-06" db="EMBL/GenBank/DDBJ databases">
        <title>A high-quality grapevine downy mildew genome assembly reveals rapidly evolving and lineage-specific putative host adaptation genes.</title>
        <authorList>
            <person name="Mazet I.D."/>
            <person name="Couture C."/>
            <person name="Gouzy J."/>
            <person name="Piron M.-C."/>
            <person name="Kuckly C."/>
            <person name="Bouchez O."/>
            <person name="Rispe C."/>
            <person name="Mestre P."/>
            <person name="Delmotte F."/>
        </authorList>
    </citation>
    <scope>NUCLEOTIDE SEQUENCE</scope>
</reference>
<evidence type="ECO:0000256" key="4">
    <source>
        <dbReference type="ARBA" id="ARBA00023128"/>
    </source>
</evidence>
<dbReference type="GO" id="GO:0031966">
    <property type="term" value="C:mitochondrial membrane"/>
    <property type="evidence" value="ECO:0007669"/>
    <property type="project" value="UniProtKB-SubCell"/>
</dbReference>
<feature type="domain" description="ATP synthase YMF19-like N-terminal" evidence="8">
    <location>
        <begin position="2"/>
        <end position="70"/>
    </location>
</feature>
<gene>
    <name evidence="10" type="primary">atp8</name>
    <name evidence="9" type="ORF">PVITM_00059</name>
</gene>
<feature type="transmembrane region" description="Helical" evidence="7">
    <location>
        <begin position="12"/>
        <end position="32"/>
    </location>
</feature>
<dbReference type="EMBL" id="MN105125">
    <property type="protein sequence ID" value="QHW07489.1"/>
    <property type="molecule type" value="Genomic_DNA"/>
</dbReference>
<evidence type="ECO:0000256" key="6">
    <source>
        <dbReference type="ARBA" id="ARBA00023310"/>
    </source>
</evidence>
<evidence type="ECO:0000256" key="3">
    <source>
        <dbReference type="ARBA" id="ARBA00022989"/>
    </source>
</evidence>
<keyword evidence="3 7" id="KW-1133">Transmembrane helix</keyword>
<dbReference type="GeneID" id="43964581"/>
<dbReference type="Pfam" id="PF02326">
    <property type="entry name" value="YMF19"/>
    <property type="match status" value="1"/>
</dbReference>
<evidence type="ECO:0000313" key="10">
    <source>
        <dbReference type="EMBL" id="QHW07489.1"/>
    </source>
</evidence>
<dbReference type="InterPro" id="IPR003319">
    <property type="entry name" value="YMF19-like_N"/>
</dbReference>
<geneLocation type="mitochondrion" evidence="9"/>
<protein>
    <submittedName>
        <fullName evidence="9">ATP synthase F0 subunit 8</fullName>
    </submittedName>
</protein>
<dbReference type="GO" id="GO:0006754">
    <property type="term" value="P:ATP biosynthetic process"/>
    <property type="evidence" value="ECO:0007669"/>
    <property type="project" value="UniProtKB-KW"/>
</dbReference>
<keyword evidence="5 7" id="KW-0472">Membrane</keyword>
<proteinExistence type="predicted"/>
<reference evidence="9" key="1">
    <citation type="journal article" date="2018" name="Sci. Rep.">
        <title>A multi-omics study of the grapevine-downy mildew (Plasmopara viticola) pathosystem unveils a complex protein coding- and noncoding-based arms race during infection.</title>
        <authorList>
            <person name="Brilli M."/>
            <person name="Asquini E."/>
            <person name="Moser M."/>
            <person name="Bianchedi P.L."/>
            <person name="Perazzolli M."/>
            <person name="Si-Ammour A."/>
        </authorList>
    </citation>
    <scope>NUCLEOTIDE SEQUENCE</scope>
    <source>
        <strain evidence="9">PvitFEM01</strain>
    </source>
</reference>
<accession>A0A2P1AEY0</accession>
<keyword evidence="6" id="KW-0066">ATP synthesis</keyword>
<keyword evidence="4 9" id="KW-0496">Mitochondrion</keyword>
<dbReference type="AlphaFoldDB" id="A0A2P1AEY0"/>
<evidence type="ECO:0000313" key="9">
    <source>
        <dbReference type="EMBL" id="AVI15623.1"/>
    </source>
</evidence>
<dbReference type="RefSeq" id="YP_009729750.1">
    <property type="nucleotide sequence ID" value="NC_045922.1"/>
</dbReference>
<evidence type="ECO:0000256" key="1">
    <source>
        <dbReference type="ARBA" id="ARBA00004325"/>
    </source>
</evidence>
<comment type="subcellular location">
    <subcellularLocation>
        <location evidence="1">Mitochondrion membrane</location>
    </subcellularLocation>
</comment>
<evidence type="ECO:0000256" key="7">
    <source>
        <dbReference type="SAM" id="Phobius"/>
    </source>
</evidence>
<evidence type="ECO:0000259" key="8">
    <source>
        <dbReference type="Pfam" id="PF02326"/>
    </source>
</evidence>
<organism evidence="9">
    <name type="scientific">Plasmopara viticola</name>
    <name type="common">Downy mildew of grapevine</name>
    <name type="synonym">Botrytis viticola</name>
    <dbReference type="NCBI Taxonomy" id="143451"/>
    <lineage>
        <taxon>Eukaryota</taxon>
        <taxon>Sar</taxon>
        <taxon>Stramenopiles</taxon>
        <taxon>Oomycota</taxon>
        <taxon>Peronosporomycetes</taxon>
        <taxon>Peronosporales</taxon>
        <taxon>Peronosporaceae</taxon>
        <taxon>Plasmopara</taxon>
    </lineage>
</organism>
<evidence type="ECO:0000256" key="5">
    <source>
        <dbReference type="ARBA" id="ARBA00023136"/>
    </source>
</evidence>
<sequence length="130" mass="16272">MPQFDQFSFFNQVSWFLFFFFNFYFFITYFFLPKICYNLKFRKKKIIFDNKKKNQINFEKNNIIFFFNNSYKVFCSNFELFFIKKLSVYNKNEKIEVQKTPIFKTLLTNKINYFLNQKFLLLKKIFIVIN</sequence>
<evidence type="ECO:0000256" key="2">
    <source>
        <dbReference type="ARBA" id="ARBA00022692"/>
    </source>
</evidence>
<name>A0A2P1AEY0_PLAVT</name>